<evidence type="ECO:0000256" key="6">
    <source>
        <dbReference type="ARBA" id="ARBA00022723"/>
    </source>
</evidence>
<evidence type="ECO:0000256" key="3">
    <source>
        <dbReference type="ARBA" id="ARBA00010617"/>
    </source>
</evidence>
<dbReference type="AlphaFoldDB" id="A0A2V1D3F3"/>
<evidence type="ECO:0000256" key="7">
    <source>
        <dbReference type="ARBA" id="ARBA00022989"/>
    </source>
</evidence>
<dbReference type="Pfam" id="PF00067">
    <property type="entry name" value="p450"/>
    <property type="match status" value="1"/>
</dbReference>
<evidence type="ECO:0000256" key="2">
    <source>
        <dbReference type="ARBA" id="ARBA00004370"/>
    </source>
</evidence>
<proteinExistence type="inferred from homology"/>
<keyword evidence="10" id="KW-0503">Monooxygenase</keyword>
<evidence type="ECO:0000256" key="4">
    <source>
        <dbReference type="ARBA" id="ARBA00022617"/>
    </source>
</evidence>
<keyword evidence="11" id="KW-0472">Membrane</keyword>
<dbReference type="OrthoDB" id="1844152at2759"/>
<evidence type="ECO:0000256" key="5">
    <source>
        <dbReference type="ARBA" id="ARBA00022692"/>
    </source>
</evidence>
<comment type="cofactor">
    <cofactor evidence="1">
        <name>heme</name>
        <dbReference type="ChEBI" id="CHEBI:30413"/>
    </cofactor>
</comment>
<keyword evidence="9" id="KW-0408">Iron</keyword>
<evidence type="ECO:0000313" key="12">
    <source>
        <dbReference type="EMBL" id="PVH92149.1"/>
    </source>
</evidence>
<dbReference type="EMBL" id="KZ805714">
    <property type="protein sequence ID" value="PVH92149.1"/>
    <property type="molecule type" value="Genomic_DNA"/>
</dbReference>
<evidence type="ECO:0000256" key="1">
    <source>
        <dbReference type="ARBA" id="ARBA00001971"/>
    </source>
</evidence>
<dbReference type="GO" id="GO:0016020">
    <property type="term" value="C:membrane"/>
    <property type="evidence" value="ECO:0007669"/>
    <property type="project" value="UniProtKB-SubCell"/>
</dbReference>
<name>A0A2V1D3F3_9PLEO</name>
<evidence type="ECO:0000313" key="13">
    <source>
        <dbReference type="Proteomes" id="UP000244855"/>
    </source>
</evidence>
<keyword evidence="13" id="KW-1185">Reference proteome</keyword>
<dbReference type="GO" id="GO:0020037">
    <property type="term" value="F:heme binding"/>
    <property type="evidence" value="ECO:0007669"/>
    <property type="project" value="InterPro"/>
</dbReference>
<dbReference type="InterPro" id="IPR036396">
    <property type="entry name" value="Cyt_P450_sf"/>
</dbReference>
<dbReference type="Gene3D" id="1.10.630.10">
    <property type="entry name" value="Cytochrome P450"/>
    <property type="match status" value="1"/>
</dbReference>
<dbReference type="GO" id="GO:0004497">
    <property type="term" value="F:monooxygenase activity"/>
    <property type="evidence" value="ECO:0007669"/>
    <property type="project" value="UniProtKB-KW"/>
</dbReference>
<dbReference type="STRING" id="97972.A0A2V1D3F3"/>
<keyword evidence="8" id="KW-0560">Oxidoreductase</keyword>
<gene>
    <name evidence="12" type="ORF">DM02DRAFT_663226</name>
</gene>
<comment type="subcellular location">
    <subcellularLocation>
        <location evidence="2">Membrane</location>
    </subcellularLocation>
</comment>
<protein>
    <submittedName>
        <fullName evidence="12">Cytochrome P450</fullName>
    </submittedName>
</protein>
<dbReference type="PANTHER" id="PTHR46206:SF5">
    <property type="entry name" value="P450, PUTATIVE (EUROFUNG)-RELATED"/>
    <property type="match status" value="1"/>
</dbReference>
<evidence type="ECO:0000256" key="9">
    <source>
        <dbReference type="ARBA" id="ARBA00023004"/>
    </source>
</evidence>
<keyword evidence="5" id="KW-0812">Transmembrane</keyword>
<keyword evidence="6" id="KW-0479">Metal-binding</keyword>
<organism evidence="12 13">
    <name type="scientific">Periconia macrospinosa</name>
    <dbReference type="NCBI Taxonomy" id="97972"/>
    <lineage>
        <taxon>Eukaryota</taxon>
        <taxon>Fungi</taxon>
        <taxon>Dikarya</taxon>
        <taxon>Ascomycota</taxon>
        <taxon>Pezizomycotina</taxon>
        <taxon>Dothideomycetes</taxon>
        <taxon>Pleosporomycetidae</taxon>
        <taxon>Pleosporales</taxon>
        <taxon>Massarineae</taxon>
        <taxon>Periconiaceae</taxon>
        <taxon>Periconia</taxon>
    </lineage>
</organism>
<evidence type="ECO:0000256" key="11">
    <source>
        <dbReference type="ARBA" id="ARBA00023136"/>
    </source>
</evidence>
<dbReference type="GO" id="GO:0005506">
    <property type="term" value="F:iron ion binding"/>
    <property type="evidence" value="ECO:0007669"/>
    <property type="project" value="InterPro"/>
</dbReference>
<dbReference type="Proteomes" id="UP000244855">
    <property type="component" value="Unassembled WGS sequence"/>
</dbReference>
<dbReference type="GO" id="GO:0016705">
    <property type="term" value="F:oxidoreductase activity, acting on paired donors, with incorporation or reduction of molecular oxygen"/>
    <property type="evidence" value="ECO:0007669"/>
    <property type="project" value="InterPro"/>
</dbReference>
<comment type="similarity">
    <text evidence="3">Belongs to the cytochrome P450 family.</text>
</comment>
<keyword evidence="4" id="KW-0349">Heme</keyword>
<evidence type="ECO:0000256" key="8">
    <source>
        <dbReference type="ARBA" id="ARBA00023002"/>
    </source>
</evidence>
<reference evidence="12 13" key="1">
    <citation type="journal article" date="2018" name="Sci. Rep.">
        <title>Comparative genomics provides insights into the lifestyle and reveals functional heterogeneity of dark septate endophytic fungi.</title>
        <authorList>
            <person name="Knapp D.G."/>
            <person name="Nemeth J.B."/>
            <person name="Barry K."/>
            <person name="Hainaut M."/>
            <person name="Henrissat B."/>
            <person name="Johnson J."/>
            <person name="Kuo A."/>
            <person name="Lim J.H.P."/>
            <person name="Lipzen A."/>
            <person name="Nolan M."/>
            <person name="Ohm R.A."/>
            <person name="Tamas L."/>
            <person name="Grigoriev I.V."/>
            <person name="Spatafora J.W."/>
            <person name="Nagy L.G."/>
            <person name="Kovacs G.M."/>
        </authorList>
    </citation>
    <scope>NUCLEOTIDE SEQUENCE [LARGE SCALE GENOMIC DNA]</scope>
    <source>
        <strain evidence="12 13">DSE2036</strain>
    </source>
</reference>
<dbReference type="SUPFAM" id="SSF48264">
    <property type="entry name" value="Cytochrome P450"/>
    <property type="match status" value="1"/>
</dbReference>
<dbReference type="PANTHER" id="PTHR46206">
    <property type="entry name" value="CYTOCHROME P450"/>
    <property type="match status" value="1"/>
</dbReference>
<accession>A0A2V1D3F3</accession>
<sequence>MNPLDTCGIRHKAVEPYTLAESSLNVPRGTTLCVPAYSILYDHRIYPDQDTFRGDRFALQPQNLQSRFATVSPQFPMWGYGSLACLERFHATMVIKIALSQLLLNYDLLLEKESVRNGWYWETFALPYESTRIVLNPRNI</sequence>
<dbReference type="InterPro" id="IPR001128">
    <property type="entry name" value="Cyt_P450"/>
</dbReference>
<evidence type="ECO:0000256" key="10">
    <source>
        <dbReference type="ARBA" id="ARBA00023033"/>
    </source>
</evidence>
<keyword evidence="7" id="KW-1133">Transmembrane helix</keyword>